<keyword evidence="1 4" id="KW-0560">Oxidoreductase</keyword>
<comment type="catalytic activity">
    <reaction evidence="2 4">
        <text>L-methionyl-[protein] + [thioredoxin]-disulfide + H2O = L-methionyl-(S)-S-oxide-[protein] + [thioredoxin]-dithiol</text>
        <dbReference type="Rhea" id="RHEA:14217"/>
        <dbReference type="Rhea" id="RHEA-COMP:10698"/>
        <dbReference type="Rhea" id="RHEA-COMP:10700"/>
        <dbReference type="Rhea" id="RHEA-COMP:12313"/>
        <dbReference type="Rhea" id="RHEA-COMP:12315"/>
        <dbReference type="ChEBI" id="CHEBI:15377"/>
        <dbReference type="ChEBI" id="CHEBI:16044"/>
        <dbReference type="ChEBI" id="CHEBI:29950"/>
        <dbReference type="ChEBI" id="CHEBI:44120"/>
        <dbReference type="ChEBI" id="CHEBI:50058"/>
        <dbReference type="EC" id="1.8.4.11"/>
    </reaction>
</comment>
<reference evidence="6 7" key="1">
    <citation type="submission" date="2018-06" db="EMBL/GenBank/DDBJ databases">
        <title>Draft Genome Sequence of a Novel Marine Bacterium Related to the Verrucomicrobia.</title>
        <authorList>
            <person name="Vosseberg J."/>
            <person name="Martijn J."/>
            <person name="Ettema T.J.G."/>
        </authorList>
    </citation>
    <scope>NUCLEOTIDE SEQUENCE [LARGE SCALE GENOMIC DNA]</scope>
    <source>
        <strain evidence="6">TARA_B100001123</strain>
    </source>
</reference>
<dbReference type="NCBIfam" id="TIGR00401">
    <property type="entry name" value="msrA"/>
    <property type="match status" value="1"/>
</dbReference>
<dbReference type="PANTHER" id="PTHR43774">
    <property type="entry name" value="PEPTIDE METHIONINE SULFOXIDE REDUCTASE"/>
    <property type="match status" value="1"/>
</dbReference>
<comment type="catalytic activity">
    <reaction evidence="3 4">
        <text>[thioredoxin]-disulfide + L-methionine + H2O = L-methionine (S)-S-oxide + [thioredoxin]-dithiol</text>
        <dbReference type="Rhea" id="RHEA:19993"/>
        <dbReference type="Rhea" id="RHEA-COMP:10698"/>
        <dbReference type="Rhea" id="RHEA-COMP:10700"/>
        <dbReference type="ChEBI" id="CHEBI:15377"/>
        <dbReference type="ChEBI" id="CHEBI:29950"/>
        <dbReference type="ChEBI" id="CHEBI:50058"/>
        <dbReference type="ChEBI" id="CHEBI:57844"/>
        <dbReference type="ChEBI" id="CHEBI:58772"/>
        <dbReference type="EC" id="1.8.4.11"/>
    </reaction>
</comment>
<dbReference type="Gene3D" id="3.30.1060.10">
    <property type="entry name" value="Peptide methionine sulphoxide reductase MsrA"/>
    <property type="match status" value="1"/>
</dbReference>
<comment type="function">
    <text evidence="4">Has an important function as a repair enzyme for proteins that have been inactivated by oxidation. Catalyzes the reversible oxidation-reduction of methionine sulfoxide in proteins to methionine.</text>
</comment>
<proteinExistence type="inferred from homology"/>
<dbReference type="EC" id="1.8.4.11" evidence="4"/>
<dbReference type="InterPro" id="IPR036509">
    <property type="entry name" value="Met_Sox_Rdtase_MsrA_sf"/>
</dbReference>
<evidence type="ECO:0000256" key="4">
    <source>
        <dbReference type="HAMAP-Rule" id="MF_01401"/>
    </source>
</evidence>
<dbReference type="PROSITE" id="PS51257">
    <property type="entry name" value="PROKAR_LIPOPROTEIN"/>
    <property type="match status" value="1"/>
</dbReference>
<dbReference type="SUPFAM" id="SSF55068">
    <property type="entry name" value="Peptide methionine sulfoxide reductase"/>
    <property type="match status" value="1"/>
</dbReference>
<evidence type="ECO:0000256" key="1">
    <source>
        <dbReference type="ARBA" id="ARBA00023002"/>
    </source>
</evidence>
<sequence>MVHKSNKSADAPSGLVATLGGGCFWCLEAVYECTEGVGFVQSGFMGGHTASPTYEEVCAGNSGHAEVIQICFDPVLIPYEKLLKIFWMSHDPTTLNQQGPDIGTQYRSVIFYHSDEQRIQARRSKDDMNVSGRFDNNIVTEITRASEFHEASGDHQSYFKNNPTAPYCQFVIAPKMAKLNQELVGEGLSWKEPRVGI</sequence>
<evidence type="ECO:0000313" key="7">
    <source>
        <dbReference type="Proteomes" id="UP000247465"/>
    </source>
</evidence>
<evidence type="ECO:0000256" key="2">
    <source>
        <dbReference type="ARBA" id="ARBA00047806"/>
    </source>
</evidence>
<dbReference type="EMBL" id="CP029803">
    <property type="protein sequence ID" value="AWT59607.1"/>
    <property type="molecule type" value="Genomic_DNA"/>
</dbReference>
<dbReference type="GO" id="GO:0008113">
    <property type="term" value="F:peptide-methionine (S)-S-oxide reductase activity"/>
    <property type="evidence" value="ECO:0007669"/>
    <property type="project" value="UniProtKB-UniRule"/>
</dbReference>
<comment type="similarity">
    <text evidence="4">Belongs to the MsrA Met sulfoxide reductase family.</text>
</comment>
<dbReference type="Proteomes" id="UP000247465">
    <property type="component" value="Chromosome"/>
</dbReference>
<evidence type="ECO:0000313" key="6">
    <source>
        <dbReference type="EMBL" id="AWT59607.1"/>
    </source>
</evidence>
<feature type="domain" description="Peptide methionine sulphoxide reductase MsrA" evidence="5">
    <location>
        <begin position="17"/>
        <end position="169"/>
    </location>
</feature>
<dbReference type="InterPro" id="IPR002569">
    <property type="entry name" value="Met_Sox_Rdtase_MsrA_dom"/>
</dbReference>
<evidence type="ECO:0000256" key="3">
    <source>
        <dbReference type="ARBA" id="ARBA00048782"/>
    </source>
</evidence>
<name>A0A2Z4AHS0_9BACT</name>
<dbReference type="PANTHER" id="PTHR43774:SF1">
    <property type="entry name" value="PEPTIDE METHIONINE SULFOXIDE REDUCTASE MSRA 2"/>
    <property type="match status" value="1"/>
</dbReference>
<feature type="active site" evidence="4">
    <location>
        <position position="23"/>
    </location>
</feature>
<dbReference type="GO" id="GO:0033744">
    <property type="term" value="F:L-methionine:thioredoxin-disulfide S-oxidoreductase activity"/>
    <property type="evidence" value="ECO:0007669"/>
    <property type="project" value="RHEA"/>
</dbReference>
<evidence type="ECO:0000259" key="5">
    <source>
        <dbReference type="Pfam" id="PF01625"/>
    </source>
</evidence>
<dbReference type="AlphaFoldDB" id="A0A2Z4AHS0"/>
<dbReference type="Pfam" id="PF01625">
    <property type="entry name" value="PMSR"/>
    <property type="match status" value="1"/>
</dbReference>
<organism evidence="6 7">
    <name type="scientific">Candidatus Moanibacter tarae</name>
    <dbReference type="NCBI Taxonomy" id="2200854"/>
    <lineage>
        <taxon>Bacteria</taxon>
        <taxon>Pseudomonadati</taxon>
        <taxon>Verrucomicrobiota</taxon>
        <taxon>Opitutia</taxon>
        <taxon>Puniceicoccales</taxon>
        <taxon>Puniceicoccales incertae sedis</taxon>
        <taxon>Candidatus Moanibacter</taxon>
    </lineage>
</organism>
<dbReference type="HAMAP" id="MF_01401">
    <property type="entry name" value="MsrA"/>
    <property type="match status" value="1"/>
</dbReference>
<protein>
    <recommendedName>
        <fullName evidence="4">Peptide methionine sulfoxide reductase MsrA</fullName>
        <shortName evidence="4">Protein-methionine-S-oxide reductase</shortName>
        <ecNumber evidence="4">1.8.4.11</ecNumber>
    </recommendedName>
    <alternativeName>
        <fullName evidence="4">Peptide-methionine (S)-S-oxide reductase</fullName>
        <shortName evidence="4">Peptide Met(O) reductase</shortName>
    </alternativeName>
</protein>
<dbReference type="KEGG" id="mtar:DF168_00799"/>
<gene>
    <name evidence="6" type="primary">msrA_2</name>
    <name evidence="4" type="synonym">msrA</name>
    <name evidence="6" type="ORF">DF168_00799</name>
</gene>
<accession>A0A2Z4AHS0</accession>